<gene>
    <name evidence="1" type="ORF">QTP81_05420</name>
</gene>
<evidence type="ECO:0008006" key="3">
    <source>
        <dbReference type="Google" id="ProtNLM"/>
    </source>
</evidence>
<protein>
    <recommendedName>
        <fullName evidence="3">WD40 repeat domain-containing protein</fullName>
    </recommendedName>
</protein>
<comment type="caution">
    <text evidence="1">The sequence shown here is derived from an EMBL/GenBank/DDBJ whole genome shotgun (WGS) entry which is preliminary data.</text>
</comment>
<dbReference type="PANTHER" id="PTHR36842:SF1">
    <property type="entry name" value="PROTEIN TOLB"/>
    <property type="match status" value="1"/>
</dbReference>
<dbReference type="RefSeq" id="WP_289364245.1">
    <property type="nucleotide sequence ID" value="NZ_JAUCBP010000006.1"/>
</dbReference>
<dbReference type="Gene3D" id="2.120.10.30">
    <property type="entry name" value="TolB, C-terminal domain"/>
    <property type="match status" value="1"/>
</dbReference>
<evidence type="ECO:0000313" key="2">
    <source>
        <dbReference type="Proteomes" id="UP001234343"/>
    </source>
</evidence>
<name>A0ABT7SV15_9ALTE</name>
<reference evidence="1 2" key="1">
    <citation type="submission" date="2023-06" db="EMBL/GenBank/DDBJ databases">
        <title>Alteromonas sp. ASW11-36 isolated from intertidal sand.</title>
        <authorList>
            <person name="Li Y."/>
        </authorList>
    </citation>
    <scope>NUCLEOTIDE SEQUENCE [LARGE SCALE GENOMIC DNA]</scope>
    <source>
        <strain evidence="1 2">ASW11-36</strain>
    </source>
</reference>
<dbReference type="SUPFAM" id="SSF69304">
    <property type="entry name" value="Tricorn protease N-terminal domain"/>
    <property type="match status" value="1"/>
</dbReference>
<sequence>MAQTAPAEGSDIWLIDYATSRDNPASVYRPLTWQKITDAPYYHNQPYFSADQQFLYYTAADAQQQTDLWRYELSKQEHINLTSSTTSEYSPTPLPSADGLSGIWVDEQGKQWLRAWSLNGQPPTKLLNVEPIGYHVWLNDGEVLVFVLGSGETPVHTLQRHTVKGATKRTEATVIDTNIGASLWAIPGKPGKFSYSKTLEGRHWLMAYDSNTGAIETLAELPAESSYYAWTPDGHAVTVAADEKALIRYDGQQWQTLFTIDSHCNNGATRLVFAPQGNKLALVCGRP</sequence>
<dbReference type="PANTHER" id="PTHR36842">
    <property type="entry name" value="PROTEIN TOLB HOMOLOG"/>
    <property type="match status" value="1"/>
</dbReference>
<dbReference type="EMBL" id="JAUCBP010000006">
    <property type="protein sequence ID" value="MDM7860032.1"/>
    <property type="molecule type" value="Genomic_DNA"/>
</dbReference>
<dbReference type="Proteomes" id="UP001234343">
    <property type="component" value="Unassembled WGS sequence"/>
</dbReference>
<dbReference type="InterPro" id="IPR011042">
    <property type="entry name" value="6-blade_b-propeller_TolB-like"/>
</dbReference>
<organism evidence="1 2">
    <name type="scientific">Alteromonas arenosi</name>
    <dbReference type="NCBI Taxonomy" id="3055817"/>
    <lineage>
        <taxon>Bacteria</taxon>
        <taxon>Pseudomonadati</taxon>
        <taxon>Pseudomonadota</taxon>
        <taxon>Gammaproteobacteria</taxon>
        <taxon>Alteromonadales</taxon>
        <taxon>Alteromonadaceae</taxon>
        <taxon>Alteromonas/Salinimonas group</taxon>
        <taxon>Alteromonas</taxon>
    </lineage>
</organism>
<proteinExistence type="predicted"/>
<evidence type="ECO:0000313" key="1">
    <source>
        <dbReference type="EMBL" id="MDM7860032.1"/>
    </source>
</evidence>
<keyword evidence="2" id="KW-1185">Reference proteome</keyword>
<accession>A0ABT7SV15</accession>